<comment type="caution">
    <text evidence="11">The sequence shown here is derived from an EMBL/GenBank/DDBJ whole genome shotgun (WGS) entry which is preliminary data.</text>
</comment>
<dbReference type="SUPFAM" id="SSF53335">
    <property type="entry name" value="S-adenosyl-L-methionine-dependent methyltransferases"/>
    <property type="match status" value="1"/>
</dbReference>
<dbReference type="InterPro" id="IPR036188">
    <property type="entry name" value="FAD/NAD-bd_sf"/>
</dbReference>
<evidence type="ECO:0000256" key="5">
    <source>
        <dbReference type="ARBA" id="ARBA00022827"/>
    </source>
</evidence>
<keyword evidence="12" id="KW-1185">Reference proteome</keyword>
<dbReference type="GO" id="GO:0016491">
    <property type="term" value="F:oxidoreductase activity"/>
    <property type="evidence" value="ECO:0007669"/>
    <property type="project" value="UniProtKB-KW"/>
</dbReference>
<keyword evidence="4" id="KW-0949">S-adenosyl-L-methionine</keyword>
<feature type="domain" description="O-methyltransferase dimerisation" evidence="10">
    <location>
        <begin position="88"/>
        <end position="160"/>
    </location>
</feature>
<gene>
    <name evidence="11" type="primary">tpcA</name>
    <name evidence="11" type="ORF">CTRI78_v001505</name>
</gene>
<dbReference type="SUPFAM" id="SSF51905">
    <property type="entry name" value="FAD/NAD(P)-binding domain"/>
    <property type="match status" value="1"/>
</dbReference>
<dbReference type="Pfam" id="PF08100">
    <property type="entry name" value="Dimerisation"/>
    <property type="match status" value="1"/>
</dbReference>
<evidence type="ECO:0000256" key="2">
    <source>
        <dbReference type="ARBA" id="ARBA00022630"/>
    </source>
</evidence>
<protein>
    <submittedName>
        <fullName evidence="11">O-methyltransferase tpcA</fullName>
    </submittedName>
</protein>
<dbReference type="Gene3D" id="3.50.50.60">
    <property type="entry name" value="FAD/NAD(P)-binding domain"/>
    <property type="match status" value="1"/>
</dbReference>
<dbReference type="SUPFAM" id="SSF46785">
    <property type="entry name" value="Winged helix' DNA-binding domain"/>
    <property type="match status" value="1"/>
</dbReference>
<dbReference type="PANTHER" id="PTHR43712:SF2">
    <property type="entry name" value="O-METHYLTRANSFERASE CICE"/>
    <property type="match status" value="1"/>
</dbReference>
<reference evidence="11 12" key="1">
    <citation type="submission" date="2018-12" db="EMBL/GenBank/DDBJ databases">
        <title>Genome sequence and assembly of Colletotrichum trifolii.</title>
        <authorList>
            <person name="Gan P."/>
            <person name="Shirasu K."/>
        </authorList>
    </citation>
    <scope>NUCLEOTIDE SEQUENCE [LARGE SCALE GENOMIC DNA]</scope>
    <source>
        <strain evidence="11 12">543-2</strain>
    </source>
</reference>
<dbReference type="InterPro" id="IPR016461">
    <property type="entry name" value="COMT-like"/>
</dbReference>
<name>A0A4R8RTR0_COLTR</name>
<accession>A0A4R8RTR0</accession>
<dbReference type="InterPro" id="IPR029063">
    <property type="entry name" value="SAM-dependent_MTases_sf"/>
</dbReference>
<evidence type="ECO:0000313" key="12">
    <source>
        <dbReference type="Proteomes" id="UP000295703"/>
    </source>
</evidence>
<evidence type="ECO:0000256" key="1">
    <source>
        <dbReference type="ARBA" id="ARBA00022603"/>
    </source>
</evidence>
<proteinExistence type="predicted"/>
<evidence type="ECO:0000259" key="10">
    <source>
        <dbReference type="Pfam" id="PF08100"/>
    </source>
</evidence>
<dbReference type="GO" id="GO:0046983">
    <property type="term" value="F:protein dimerization activity"/>
    <property type="evidence" value="ECO:0007669"/>
    <property type="project" value="InterPro"/>
</dbReference>
<evidence type="ECO:0000259" key="8">
    <source>
        <dbReference type="Pfam" id="PF00891"/>
    </source>
</evidence>
<evidence type="ECO:0000256" key="3">
    <source>
        <dbReference type="ARBA" id="ARBA00022679"/>
    </source>
</evidence>
<dbReference type="InterPro" id="IPR002938">
    <property type="entry name" value="FAD-bd"/>
</dbReference>
<keyword evidence="5" id="KW-0274">FAD</keyword>
<evidence type="ECO:0000259" key="9">
    <source>
        <dbReference type="Pfam" id="PF01494"/>
    </source>
</evidence>
<dbReference type="InterPro" id="IPR012967">
    <property type="entry name" value="COMT_dimerisation"/>
</dbReference>
<dbReference type="GO" id="GO:0008171">
    <property type="term" value="F:O-methyltransferase activity"/>
    <property type="evidence" value="ECO:0007669"/>
    <property type="project" value="InterPro"/>
</dbReference>
<organism evidence="11 12">
    <name type="scientific">Colletotrichum trifolii</name>
    <dbReference type="NCBI Taxonomy" id="5466"/>
    <lineage>
        <taxon>Eukaryota</taxon>
        <taxon>Fungi</taxon>
        <taxon>Dikarya</taxon>
        <taxon>Ascomycota</taxon>
        <taxon>Pezizomycotina</taxon>
        <taxon>Sordariomycetes</taxon>
        <taxon>Hypocreomycetidae</taxon>
        <taxon>Glomerellales</taxon>
        <taxon>Glomerellaceae</taxon>
        <taxon>Colletotrichum</taxon>
        <taxon>Colletotrichum orbiculare species complex</taxon>
    </lineage>
</organism>
<dbReference type="PANTHER" id="PTHR43712">
    <property type="entry name" value="PUTATIVE (AFU_ORTHOLOGUE AFUA_4G14580)-RELATED"/>
    <property type="match status" value="1"/>
</dbReference>
<keyword evidence="6" id="KW-0560">Oxidoreductase</keyword>
<dbReference type="GO" id="GO:0032259">
    <property type="term" value="P:methylation"/>
    <property type="evidence" value="ECO:0007669"/>
    <property type="project" value="UniProtKB-KW"/>
</dbReference>
<keyword evidence="2" id="KW-0285">Flavoprotein</keyword>
<dbReference type="InterPro" id="IPR036388">
    <property type="entry name" value="WH-like_DNA-bd_sf"/>
</dbReference>
<dbReference type="Gene3D" id="3.40.50.150">
    <property type="entry name" value="Vaccinia Virus protein VP39"/>
    <property type="match status" value="1"/>
</dbReference>
<evidence type="ECO:0000256" key="4">
    <source>
        <dbReference type="ARBA" id="ARBA00022691"/>
    </source>
</evidence>
<dbReference type="EMBL" id="RYZW01000008">
    <property type="protein sequence ID" value="TDZ72040.1"/>
    <property type="molecule type" value="Genomic_DNA"/>
</dbReference>
<dbReference type="Gene3D" id="1.10.10.10">
    <property type="entry name" value="Winged helix-like DNA-binding domain superfamily/Winged helix DNA-binding domain"/>
    <property type="match status" value="1"/>
</dbReference>
<evidence type="ECO:0000256" key="7">
    <source>
        <dbReference type="SAM" id="MobiDB-lite"/>
    </source>
</evidence>
<dbReference type="InterPro" id="IPR036390">
    <property type="entry name" value="WH_DNA-bd_sf"/>
</dbReference>
<dbReference type="PRINTS" id="PR00420">
    <property type="entry name" value="RNGMNOXGNASE"/>
</dbReference>
<dbReference type="Pfam" id="PF01494">
    <property type="entry name" value="FAD_binding_3"/>
    <property type="match status" value="1"/>
</dbReference>
<evidence type="ECO:0000256" key="6">
    <source>
        <dbReference type="ARBA" id="ARBA00023002"/>
    </source>
</evidence>
<feature type="domain" description="O-methyltransferase C-terminal" evidence="8">
    <location>
        <begin position="291"/>
        <end position="455"/>
    </location>
</feature>
<keyword evidence="3 11" id="KW-0808">Transferase</keyword>
<feature type="domain" description="FAD-binding" evidence="9">
    <location>
        <begin position="690"/>
        <end position="759"/>
    </location>
</feature>
<dbReference type="Proteomes" id="UP000295703">
    <property type="component" value="Unassembled WGS sequence"/>
</dbReference>
<dbReference type="Gene3D" id="3.30.9.30">
    <property type="match status" value="1"/>
</dbReference>
<dbReference type="SUPFAM" id="SSF54373">
    <property type="entry name" value="FAD-linked reductases, C-terminal domain"/>
    <property type="match status" value="1"/>
</dbReference>
<feature type="region of interest" description="Disordered" evidence="7">
    <location>
        <begin position="229"/>
        <end position="253"/>
    </location>
</feature>
<dbReference type="InterPro" id="IPR001077">
    <property type="entry name" value="COMT_C"/>
</dbReference>
<dbReference type="AlphaFoldDB" id="A0A4R8RTR0"/>
<sequence length="766" mass="84453">MSRSPGTEADARQLLGLVDLLRDAVVTVTQEWEKERTASATGTAEQQAVPSLPLFEAQRTIEAIAGTLISLVAEPAHRIQQVMTLAVQARALILAAEMNIPDKLAASGKQGIHVTELSSQTGIESRKLARIMRSLCTIHIFHEPAEDYFTNNRISQVLVNNEPLTALVRLASMHSFTSEYLGKYLLGPTGASYEKDETAFQIALGTNKTQFDWFAEKITAAELKHEGSRGTGYPGFSSQPKKGDWDEPDSNGLYNRPELTNFGKAMIGSGSVNSPAHVFDYPWDKLRHGAVVVDVGGFALQMLKAHPHLRFVVQDRPEVIDQGKNEVFAKHAPWALENDQVSFVNHDFFQPNPAAGADIFWLRRILHDWSDEPCLKILSALKSAMGPNSRILLADCVLNPTCGSPDVPSAPALLPANYGYWSQYNHVLGMVMMAENNGIERTASQIKDLVTKAGLRVNKIWPAGLQLTPNGVRLLEKWDLLKDVPMALPETMSVRRYDGTRILCSEPDVQQLLRERCGAPIIDVHRADLQQAMIAKCVDQLGVDLRLGSRAESVDFDNGSVTIEDGSIIRGDVVLLADGLWSTIRNQFAGKDHTPIATGDLAYRLLIHADELSGPHRDELRDFISRPALNFWLGPSSHVVGYSLREGTMLNLVFLRPDDLPPGVSRTDGTHVEISSALSWDPLLLKLIQASKEVTKWKLMWAEPLSRWANDSGTFFMAGDCCHPMLPYLAQGANSSLEDGAVLGHLLGKVSREDKRQLLPKVATLR</sequence>
<keyword evidence="1 11" id="KW-0489">Methyltransferase</keyword>
<dbReference type="PROSITE" id="PS51683">
    <property type="entry name" value="SAM_OMT_II"/>
    <property type="match status" value="1"/>
</dbReference>
<dbReference type="Pfam" id="PF00891">
    <property type="entry name" value="Methyltransf_2"/>
    <property type="match status" value="1"/>
</dbReference>
<dbReference type="GO" id="GO:0071949">
    <property type="term" value="F:FAD binding"/>
    <property type="evidence" value="ECO:0007669"/>
    <property type="project" value="InterPro"/>
</dbReference>
<evidence type="ECO:0000313" key="11">
    <source>
        <dbReference type="EMBL" id="TDZ72040.1"/>
    </source>
</evidence>